<dbReference type="InterPro" id="IPR005101">
    <property type="entry name" value="Cryptochr/Photolyase_FAD-bd"/>
</dbReference>
<evidence type="ECO:0000256" key="1">
    <source>
        <dbReference type="ARBA" id="ARBA00001932"/>
    </source>
</evidence>
<comment type="catalytic activity">
    <reaction evidence="7">
        <text>cyclobutadipyrimidine (in DNA) = 2 pyrimidine residues (in DNA).</text>
        <dbReference type="EC" id="4.1.99.3"/>
    </reaction>
</comment>
<evidence type="ECO:0000256" key="8">
    <source>
        <dbReference type="PIRSR" id="PIRSR602081-1"/>
    </source>
</evidence>
<dbReference type="InterPro" id="IPR006050">
    <property type="entry name" value="DNA_photolyase_N"/>
</dbReference>
<dbReference type="InterPro" id="IPR014729">
    <property type="entry name" value="Rossmann-like_a/b/a_fold"/>
</dbReference>
<comment type="similarity">
    <text evidence="10">Belongs to the DNA photolyase family.</text>
</comment>
<dbReference type="EMBL" id="HG966617">
    <property type="protein sequence ID" value="CDO61249.1"/>
    <property type="molecule type" value="Genomic_DNA"/>
</dbReference>
<feature type="site" description="Electron transfer via tryptophanyl radical" evidence="9">
    <location>
        <position position="369"/>
    </location>
</feature>
<keyword evidence="6 10" id="KW-0157">Chromophore</keyword>
<name>X5MHK6_9HYPH</name>
<accession>X5MHK6</accession>
<evidence type="ECO:0000256" key="7">
    <source>
        <dbReference type="ARBA" id="ARBA00033999"/>
    </source>
</evidence>
<dbReference type="HOGENOM" id="CLU_010348_2_2_5"/>
<dbReference type="InterPro" id="IPR036134">
    <property type="entry name" value="Crypto/Photolyase_FAD-like_sf"/>
</dbReference>
<dbReference type="Pfam" id="PF00875">
    <property type="entry name" value="DNA_photolyase"/>
    <property type="match status" value="1"/>
</dbReference>
<feature type="binding site" evidence="8">
    <location>
        <position position="232"/>
    </location>
    <ligand>
        <name>FAD</name>
        <dbReference type="ChEBI" id="CHEBI:57692"/>
    </ligand>
</feature>
<dbReference type="Proteomes" id="UP000032160">
    <property type="component" value="Chromosome I"/>
</dbReference>
<evidence type="ECO:0000313" key="13">
    <source>
        <dbReference type="Proteomes" id="UP000032160"/>
    </source>
</evidence>
<keyword evidence="4 8" id="KW-0285">Flavoprotein</keyword>
<feature type="binding site" evidence="8">
    <location>
        <begin position="382"/>
        <end position="384"/>
    </location>
    <ligand>
        <name>FAD</name>
        <dbReference type="ChEBI" id="CHEBI:57692"/>
    </ligand>
</feature>
<dbReference type="PROSITE" id="PS51645">
    <property type="entry name" value="PHR_CRY_ALPHA_BETA"/>
    <property type="match status" value="1"/>
</dbReference>
<comment type="cofactor">
    <cofactor evidence="1">
        <name>(6R)-5,10-methylene-5,6,7,8-tetrahydrofolate</name>
        <dbReference type="ChEBI" id="CHEBI:15636"/>
    </cofactor>
</comment>
<feature type="domain" description="Photolyase/cryptochrome alpha/beta" evidence="11">
    <location>
        <begin position="8"/>
        <end position="137"/>
    </location>
</feature>
<feature type="site" description="Electron transfer via tryptophanyl radical" evidence="9">
    <location>
        <position position="392"/>
    </location>
</feature>
<keyword evidence="5 8" id="KW-0274">FAD</keyword>
<evidence type="ECO:0000256" key="10">
    <source>
        <dbReference type="RuleBase" id="RU004182"/>
    </source>
</evidence>
<dbReference type="SUPFAM" id="SSF52425">
    <property type="entry name" value="Cryptochrome/photolyase, N-terminal domain"/>
    <property type="match status" value="1"/>
</dbReference>
<evidence type="ECO:0000259" key="11">
    <source>
        <dbReference type="PROSITE" id="PS51645"/>
    </source>
</evidence>
<keyword evidence="12" id="KW-0456">Lyase</keyword>
<evidence type="ECO:0000256" key="4">
    <source>
        <dbReference type="ARBA" id="ARBA00022630"/>
    </source>
</evidence>
<dbReference type="PROSITE" id="PS00691">
    <property type="entry name" value="DNA_PHOTOLYASES_1_2"/>
    <property type="match status" value="1"/>
</dbReference>
<dbReference type="InterPro" id="IPR002081">
    <property type="entry name" value="Cryptochrome/DNA_photolyase_1"/>
</dbReference>
<dbReference type="KEGG" id="pect:BN1012_Phect3037"/>
<dbReference type="GO" id="GO:0009416">
    <property type="term" value="P:response to light stimulus"/>
    <property type="evidence" value="ECO:0007669"/>
    <property type="project" value="TreeGrafter"/>
</dbReference>
<dbReference type="PANTHER" id="PTHR11455:SF9">
    <property type="entry name" value="CRYPTOCHROME CIRCADIAN CLOCK 5 ISOFORM X1"/>
    <property type="match status" value="1"/>
</dbReference>
<evidence type="ECO:0000256" key="3">
    <source>
        <dbReference type="ARBA" id="ARBA00014046"/>
    </source>
</evidence>
<protein>
    <recommendedName>
        <fullName evidence="3">Deoxyribodipyrimidine photo-lyase</fullName>
        <ecNumber evidence="2">4.1.99.3</ecNumber>
    </recommendedName>
</protein>
<proteinExistence type="inferred from homology"/>
<dbReference type="EC" id="4.1.99.3" evidence="2"/>
<evidence type="ECO:0000256" key="6">
    <source>
        <dbReference type="ARBA" id="ARBA00022991"/>
    </source>
</evidence>
<dbReference type="PROSITE" id="PS00394">
    <property type="entry name" value="DNA_PHOTOLYASES_1_1"/>
    <property type="match status" value="1"/>
</dbReference>
<keyword evidence="13" id="KW-1185">Reference proteome</keyword>
<feature type="binding site" evidence="8">
    <location>
        <begin position="244"/>
        <end position="248"/>
    </location>
    <ligand>
        <name>FAD</name>
        <dbReference type="ChEBI" id="CHEBI:57692"/>
    </ligand>
</feature>
<gene>
    <name evidence="12" type="ORF">BN1012_Phect3037</name>
</gene>
<evidence type="ECO:0000313" key="12">
    <source>
        <dbReference type="EMBL" id="CDO61249.1"/>
    </source>
</evidence>
<comment type="cofactor">
    <cofactor evidence="8">
        <name>FAD</name>
        <dbReference type="ChEBI" id="CHEBI:57692"/>
    </cofactor>
    <text evidence="8">Binds 1 FAD per subunit.</text>
</comment>
<dbReference type="PATRIC" id="fig|1458461.3.peg.3043"/>
<dbReference type="Gene3D" id="1.10.579.10">
    <property type="entry name" value="DNA Cyclobutane Dipyrimidine Photolyase, subunit A, domain 3"/>
    <property type="match status" value="1"/>
</dbReference>
<evidence type="ECO:0000256" key="5">
    <source>
        <dbReference type="ARBA" id="ARBA00022827"/>
    </source>
</evidence>
<reference evidence="12 13" key="1">
    <citation type="journal article" date="2014" name="Front. Genet.">
        <title>Genome and metabolic network of "Candidatus Phaeomarinobacter ectocarpi" Ec32, a new candidate genus of Alphaproteobacteria frequently associated with brown algae.</title>
        <authorList>
            <person name="Dittami S.M."/>
            <person name="Barbeyron T."/>
            <person name="Boyen C."/>
            <person name="Cambefort J."/>
            <person name="Collet G."/>
            <person name="Delage L."/>
            <person name="Gobet A."/>
            <person name="Groisillier A."/>
            <person name="Leblanc C."/>
            <person name="Michel G."/>
            <person name="Scornet D."/>
            <person name="Siegel A."/>
            <person name="Tapia J.E."/>
            <person name="Tonon T."/>
        </authorList>
    </citation>
    <scope>NUCLEOTIDE SEQUENCE [LARGE SCALE GENOMIC DNA]</scope>
    <source>
        <strain evidence="12 13">Ec32</strain>
    </source>
</reference>
<dbReference type="PANTHER" id="PTHR11455">
    <property type="entry name" value="CRYPTOCHROME"/>
    <property type="match status" value="1"/>
</dbReference>
<evidence type="ECO:0000256" key="2">
    <source>
        <dbReference type="ARBA" id="ARBA00013149"/>
    </source>
</evidence>
<dbReference type="GO" id="GO:0003904">
    <property type="term" value="F:deoxyribodipyrimidine photo-lyase activity"/>
    <property type="evidence" value="ECO:0007669"/>
    <property type="project" value="UniProtKB-EC"/>
</dbReference>
<feature type="binding site" evidence="8">
    <location>
        <position position="282"/>
    </location>
    <ligand>
        <name>FAD</name>
        <dbReference type="ChEBI" id="CHEBI:57692"/>
    </ligand>
</feature>
<dbReference type="PRINTS" id="PR00147">
    <property type="entry name" value="DNAPHOTLYASE"/>
</dbReference>
<dbReference type="SUPFAM" id="SSF48173">
    <property type="entry name" value="Cryptochrome/photolyase FAD-binding domain"/>
    <property type="match status" value="1"/>
</dbReference>
<dbReference type="AlphaFoldDB" id="X5MHK6"/>
<organism evidence="12 13">
    <name type="scientific">Candidatus Phaeomarinibacter ectocarpi</name>
    <dbReference type="NCBI Taxonomy" id="1458461"/>
    <lineage>
        <taxon>Bacteria</taxon>
        <taxon>Pseudomonadati</taxon>
        <taxon>Pseudomonadota</taxon>
        <taxon>Alphaproteobacteria</taxon>
        <taxon>Hyphomicrobiales</taxon>
        <taxon>Parvibaculaceae</taxon>
        <taxon>Candidatus Phaeomarinibacter</taxon>
    </lineage>
</organism>
<dbReference type="FunFam" id="1.10.579.10:FF:000003">
    <property type="entry name" value="Deoxyribodipyrimidine photo-lyase"/>
    <property type="match status" value="1"/>
</dbReference>
<dbReference type="GO" id="GO:0003677">
    <property type="term" value="F:DNA binding"/>
    <property type="evidence" value="ECO:0007669"/>
    <property type="project" value="TreeGrafter"/>
</dbReference>
<dbReference type="InterPro" id="IPR036155">
    <property type="entry name" value="Crypto/Photolyase_N_sf"/>
</dbReference>
<dbReference type="Pfam" id="PF03441">
    <property type="entry name" value="FAD_binding_7"/>
    <property type="match status" value="1"/>
</dbReference>
<evidence type="ECO:0000256" key="9">
    <source>
        <dbReference type="PIRSR" id="PIRSR602081-2"/>
    </source>
</evidence>
<dbReference type="STRING" id="1458461.BN1012_Phect3037"/>
<dbReference type="Gene3D" id="3.40.50.620">
    <property type="entry name" value="HUPs"/>
    <property type="match status" value="1"/>
</dbReference>
<dbReference type="InterPro" id="IPR018394">
    <property type="entry name" value="DNA_photolyase_1_CS_C"/>
</dbReference>
<sequence length="487" mass="54675">MGFPLSNDPAIVWFRQDLRIADNRALSAAAASGQPVIALYILDDETPGEWRMGGASRWWLHHSLASLTADLDGLDAQLILRTGNAADVLKDVVSQTQATAVHWNRLYEPYAIARDKDVKADLQAMDIEVTSYNASLLFEPWTAKTKTGGPYRVFSPFWRNCMRELDAPDHPKSAPKKLTSLKDRPASDTLEDWHLLPTKPDWAGGLEEQWSPGATGAAARLDRFLDKAAGGYKEGRDMPGIDGTSGLSPHLHFGEISPRHVYWAARAHADEYPAHSKSVDKFVAELGWREFAYHLLYHFPSIPTDNYQDKFDDFPWREDADGLAAWQQGMTGYPMVDAGMRQLWQTGWMHNRVRMIVASFLAKHLMVHWREGESWFWDTLVDADLAANAASWQWVAGSGADAAPYFRIFNPITQGNKFDPDGDYVRKYVPELAKLPNKYLFSPWTAPDDVLDQAGIVLGTDYPRPIVDHSDARERALGGYSDIKKAS</sequence>
<dbReference type="Gene3D" id="1.25.40.80">
    <property type="match status" value="1"/>
</dbReference>
<dbReference type="GO" id="GO:0000719">
    <property type="term" value="P:photoreactive repair"/>
    <property type="evidence" value="ECO:0007669"/>
    <property type="project" value="UniProtKB-ARBA"/>
</dbReference>
<feature type="site" description="Electron transfer via tryptophanyl radical" evidence="9">
    <location>
        <position position="316"/>
    </location>
</feature>
<dbReference type="GO" id="GO:0071949">
    <property type="term" value="F:FAD binding"/>
    <property type="evidence" value="ECO:0007669"/>
    <property type="project" value="TreeGrafter"/>
</dbReference>